<reference evidence="1" key="1">
    <citation type="submission" date="2025-08" db="UniProtKB">
        <authorList>
            <consortium name="Ensembl"/>
        </authorList>
    </citation>
    <scope>IDENTIFICATION</scope>
</reference>
<evidence type="ECO:0000313" key="1">
    <source>
        <dbReference type="Ensembl" id="ENSOSIP00000051727.1"/>
    </source>
</evidence>
<dbReference type="Gene3D" id="3.40.50.1220">
    <property type="entry name" value="TPP-binding domain"/>
    <property type="match status" value="1"/>
</dbReference>
<sequence length="263" mass="29067">MSVNYAAGLSPYADKGVCGLPEKFDSPEELKEKVQTLAELVKESQYLVVHTGAGISTSAAVPLDSFLILSILITPKESLNISSSAFCLSQSLRQHGCSHHSLLHLSFDPWCSPTSTLNSSVRPTAHLTTVLQLSCPAQYQPTSLPLPQTTIYFTNVILFLLQDKQAHLRIHGYVDEVMKQLMEQLGLDIPKWEGPVVHESSEVLPDIKPPHCISAEGKVKKEEIKIERKREATQLTGEEDVKEEAGSVKKERADLTLLINEDK</sequence>
<dbReference type="Proteomes" id="UP000694383">
    <property type="component" value="Unplaced"/>
</dbReference>
<name>A0A8C8E449_9TELE</name>
<evidence type="ECO:0000313" key="2">
    <source>
        <dbReference type="Proteomes" id="UP000694383"/>
    </source>
</evidence>
<reference evidence="1" key="2">
    <citation type="submission" date="2025-09" db="UniProtKB">
        <authorList>
            <consortium name="Ensembl"/>
        </authorList>
    </citation>
    <scope>IDENTIFICATION</scope>
</reference>
<organism evidence="1 2">
    <name type="scientific">Oryzias sinensis</name>
    <name type="common">Chinese medaka</name>
    <dbReference type="NCBI Taxonomy" id="183150"/>
    <lineage>
        <taxon>Eukaryota</taxon>
        <taxon>Metazoa</taxon>
        <taxon>Chordata</taxon>
        <taxon>Craniata</taxon>
        <taxon>Vertebrata</taxon>
        <taxon>Euteleostomi</taxon>
        <taxon>Actinopterygii</taxon>
        <taxon>Neopterygii</taxon>
        <taxon>Teleostei</taxon>
        <taxon>Neoteleostei</taxon>
        <taxon>Acanthomorphata</taxon>
        <taxon>Ovalentaria</taxon>
        <taxon>Atherinomorphae</taxon>
        <taxon>Beloniformes</taxon>
        <taxon>Adrianichthyidae</taxon>
        <taxon>Oryziinae</taxon>
        <taxon>Oryzias</taxon>
    </lineage>
</organism>
<protein>
    <submittedName>
        <fullName evidence="1">Sirtuin 6</fullName>
    </submittedName>
</protein>
<dbReference type="InterPro" id="IPR029035">
    <property type="entry name" value="DHS-like_NAD/FAD-binding_dom"/>
</dbReference>
<dbReference type="SUPFAM" id="SSF52467">
    <property type="entry name" value="DHS-like NAD/FAD-binding domain"/>
    <property type="match status" value="1"/>
</dbReference>
<dbReference type="GeneTree" id="ENSGT00940000160088"/>
<proteinExistence type="predicted"/>
<dbReference type="AlphaFoldDB" id="A0A8C8E449"/>
<keyword evidence="2" id="KW-1185">Reference proteome</keyword>
<dbReference type="Ensembl" id="ENSOSIT00000054309.1">
    <property type="protein sequence ID" value="ENSOSIP00000051727.1"/>
    <property type="gene ID" value="ENSOSIG00000023943.1"/>
</dbReference>
<accession>A0A8C8E449</accession>